<dbReference type="AlphaFoldDB" id="A0A8D9H6Q1"/>
<protein>
    <submittedName>
        <fullName evidence="1">Uncharacterized protein</fullName>
    </submittedName>
</protein>
<evidence type="ECO:0000313" key="1">
    <source>
        <dbReference type="EMBL" id="CAG7893758.1"/>
    </source>
</evidence>
<dbReference type="Gramene" id="A02p27100.2_BraZ1">
    <property type="protein sequence ID" value="A02p27100.2_BraZ1.CDS.1"/>
    <property type="gene ID" value="A02g27100.2_BraZ1"/>
</dbReference>
<proteinExistence type="predicted"/>
<dbReference type="Proteomes" id="UP000694005">
    <property type="component" value="Chromosome A02"/>
</dbReference>
<accession>A0A8D9H6Q1</accession>
<feature type="non-terminal residue" evidence="1">
    <location>
        <position position="50"/>
    </location>
</feature>
<name>A0A8D9H6Q1_BRACM</name>
<reference evidence="1 2" key="1">
    <citation type="submission" date="2021-07" db="EMBL/GenBank/DDBJ databases">
        <authorList>
            <consortium name="Genoscope - CEA"/>
            <person name="William W."/>
        </authorList>
    </citation>
    <scope>NUCLEOTIDE SEQUENCE [LARGE SCALE GENOMIC DNA]</scope>
</reference>
<gene>
    <name evidence="1" type="ORF">BRAPAZ1V2_A02P27100.2</name>
</gene>
<dbReference type="EMBL" id="LS974618">
    <property type="protein sequence ID" value="CAG7893758.1"/>
    <property type="molecule type" value="Genomic_DNA"/>
</dbReference>
<organism evidence="1 2">
    <name type="scientific">Brassica campestris</name>
    <name type="common">Field mustard</name>
    <dbReference type="NCBI Taxonomy" id="3711"/>
    <lineage>
        <taxon>Eukaryota</taxon>
        <taxon>Viridiplantae</taxon>
        <taxon>Streptophyta</taxon>
        <taxon>Embryophyta</taxon>
        <taxon>Tracheophyta</taxon>
        <taxon>Spermatophyta</taxon>
        <taxon>Magnoliopsida</taxon>
        <taxon>eudicotyledons</taxon>
        <taxon>Gunneridae</taxon>
        <taxon>Pentapetalae</taxon>
        <taxon>rosids</taxon>
        <taxon>malvids</taxon>
        <taxon>Brassicales</taxon>
        <taxon>Brassicaceae</taxon>
        <taxon>Brassiceae</taxon>
        <taxon>Brassica</taxon>
    </lineage>
</organism>
<sequence>MVFSGIDSRSLGSDSGKRWRFSTIFAGFYFREVMASVVSSSPAFSRSFFS</sequence>
<evidence type="ECO:0000313" key="2">
    <source>
        <dbReference type="Proteomes" id="UP000694005"/>
    </source>
</evidence>